<protein>
    <submittedName>
        <fullName evidence="1">Uncharacterized protein</fullName>
    </submittedName>
</protein>
<sequence>MLPEEEVDDWNDDYYYVKLDDWGFDFTRVVDEGLSSIALTDSLIGDDELQVTISLSDLGEIEDSIDFNVITTDSDNNTYDYLDNYLTIGTTFGSMEEDYDSLGDSENDEDDFDIIGVIAEIIAF</sequence>
<dbReference type="EMBL" id="BARW01038133">
    <property type="protein sequence ID" value="GAJ20690.1"/>
    <property type="molecule type" value="Genomic_DNA"/>
</dbReference>
<accession>X1W0S0</accession>
<evidence type="ECO:0000313" key="1">
    <source>
        <dbReference type="EMBL" id="GAJ20690.1"/>
    </source>
</evidence>
<gene>
    <name evidence="1" type="ORF">S12H4_58634</name>
</gene>
<reference evidence="1" key="1">
    <citation type="journal article" date="2014" name="Front. Microbiol.">
        <title>High frequency of phylogenetically diverse reductive dehalogenase-homologous genes in deep subseafloor sedimentary metagenomes.</title>
        <authorList>
            <person name="Kawai M."/>
            <person name="Futagami T."/>
            <person name="Toyoda A."/>
            <person name="Takaki Y."/>
            <person name="Nishi S."/>
            <person name="Hori S."/>
            <person name="Arai W."/>
            <person name="Tsubouchi T."/>
            <person name="Morono Y."/>
            <person name="Uchiyama I."/>
            <person name="Ito T."/>
            <person name="Fujiyama A."/>
            <person name="Inagaki F."/>
            <person name="Takami H."/>
        </authorList>
    </citation>
    <scope>NUCLEOTIDE SEQUENCE</scope>
    <source>
        <strain evidence="1">Expedition CK06-06</strain>
    </source>
</reference>
<proteinExistence type="predicted"/>
<comment type="caution">
    <text evidence="1">The sequence shown here is derived from an EMBL/GenBank/DDBJ whole genome shotgun (WGS) entry which is preliminary data.</text>
</comment>
<organism evidence="1">
    <name type="scientific">marine sediment metagenome</name>
    <dbReference type="NCBI Taxonomy" id="412755"/>
    <lineage>
        <taxon>unclassified sequences</taxon>
        <taxon>metagenomes</taxon>
        <taxon>ecological metagenomes</taxon>
    </lineage>
</organism>
<dbReference type="AlphaFoldDB" id="X1W0S0"/>
<name>X1W0S0_9ZZZZ</name>